<evidence type="ECO:0000313" key="1">
    <source>
        <dbReference type="EMBL" id="CAF3759580.1"/>
    </source>
</evidence>
<organism evidence="1 2">
    <name type="scientific">Rotaria sordida</name>
    <dbReference type="NCBI Taxonomy" id="392033"/>
    <lineage>
        <taxon>Eukaryota</taxon>
        <taxon>Metazoa</taxon>
        <taxon>Spiralia</taxon>
        <taxon>Gnathifera</taxon>
        <taxon>Rotifera</taxon>
        <taxon>Eurotatoria</taxon>
        <taxon>Bdelloidea</taxon>
        <taxon>Philodinida</taxon>
        <taxon>Philodinidae</taxon>
        <taxon>Rotaria</taxon>
    </lineage>
</organism>
<evidence type="ECO:0000313" key="2">
    <source>
        <dbReference type="Proteomes" id="UP000663836"/>
    </source>
</evidence>
<gene>
    <name evidence="1" type="ORF">JBS370_LOCUS13042</name>
</gene>
<reference evidence="1" key="1">
    <citation type="submission" date="2021-02" db="EMBL/GenBank/DDBJ databases">
        <authorList>
            <person name="Nowell W R."/>
        </authorList>
    </citation>
    <scope>NUCLEOTIDE SEQUENCE</scope>
</reference>
<accession>A0A818YSA6</accession>
<dbReference type="AlphaFoldDB" id="A0A818YSA6"/>
<name>A0A818YSA6_9BILA</name>
<sequence length="86" mass="10352">MRNNEILDYNKKKEDMKKQGHKINDLAVVCPIVPLTEAIDRWTELEMADDFQVKRNQSKITIRRTHRVFIFLNYLLIQFKKKYIGV</sequence>
<dbReference type="Proteomes" id="UP000663836">
    <property type="component" value="Unassembled WGS sequence"/>
</dbReference>
<protein>
    <submittedName>
        <fullName evidence="1">Uncharacterized protein</fullName>
    </submittedName>
</protein>
<dbReference type="EMBL" id="CAJOBD010001094">
    <property type="protein sequence ID" value="CAF3759580.1"/>
    <property type="molecule type" value="Genomic_DNA"/>
</dbReference>
<proteinExistence type="predicted"/>
<comment type="caution">
    <text evidence="1">The sequence shown here is derived from an EMBL/GenBank/DDBJ whole genome shotgun (WGS) entry which is preliminary data.</text>
</comment>